<dbReference type="EMBL" id="WBOT01000002">
    <property type="protein sequence ID" value="KAB2333479.1"/>
    <property type="molecule type" value="Genomic_DNA"/>
</dbReference>
<reference evidence="1 2" key="1">
    <citation type="journal article" date="2014" name="Arch. Microbiol.">
        <title>Bacillus mesophilum sp. nov., strain IITR-54T, a novel 4-chlorobiphenyl dechlorinating bacterium.</title>
        <authorList>
            <person name="Manickam N."/>
            <person name="Singh N.K."/>
            <person name="Bajaj A."/>
            <person name="Kumar R.M."/>
            <person name="Kaur G."/>
            <person name="Kaur N."/>
            <person name="Bala M."/>
            <person name="Kumar A."/>
            <person name="Mayilraj S."/>
        </authorList>
    </citation>
    <scope>NUCLEOTIDE SEQUENCE [LARGE SCALE GENOMIC DNA]</scope>
    <source>
        <strain evidence="1 2">IITR-54</strain>
    </source>
</reference>
<dbReference type="Proteomes" id="UP000441354">
    <property type="component" value="Unassembled WGS sequence"/>
</dbReference>
<dbReference type="AlphaFoldDB" id="A0A7V7RMG0"/>
<accession>A0A7V7RMG0</accession>
<evidence type="ECO:0000313" key="1">
    <source>
        <dbReference type="EMBL" id="KAB2333479.1"/>
    </source>
</evidence>
<sequence>MTELLKTYYIDIENRVIHQTPEAAEWHFKIFAPEEEAAKISDELRKNYNADLKTYVRSHIPFLEYHHDPQNDEYDEAIEKVYEMIYRFGDEEAKEHIERMGILSEEQKQS</sequence>
<organism evidence="1 2">
    <name type="scientific">Bacillus mesophilum</name>
    <dbReference type="NCBI Taxonomy" id="1071718"/>
    <lineage>
        <taxon>Bacteria</taxon>
        <taxon>Bacillati</taxon>
        <taxon>Bacillota</taxon>
        <taxon>Bacilli</taxon>
        <taxon>Bacillales</taxon>
        <taxon>Bacillaceae</taxon>
        <taxon>Bacillus</taxon>
    </lineage>
</organism>
<name>A0A7V7RMG0_9BACI</name>
<dbReference type="GO" id="GO:0016787">
    <property type="term" value="F:hydrolase activity"/>
    <property type="evidence" value="ECO:0007669"/>
    <property type="project" value="UniProtKB-KW"/>
</dbReference>
<evidence type="ECO:0000313" key="2">
    <source>
        <dbReference type="Proteomes" id="UP000441354"/>
    </source>
</evidence>
<dbReference type="OrthoDB" id="2706506at2"/>
<keyword evidence="1" id="KW-0378">Hydrolase</keyword>
<keyword evidence="2" id="KW-1185">Reference proteome</keyword>
<comment type="caution">
    <text evidence="1">The sequence shown here is derived from an EMBL/GenBank/DDBJ whole genome shotgun (WGS) entry which is preliminary data.</text>
</comment>
<dbReference type="RefSeq" id="WP_151572751.1">
    <property type="nucleotide sequence ID" value="NZ_WBOT01000002.1"/>
</dbReference>
<proteinExistence type="predicted"/>
<protein>
    <submittedName>
        <fullName evidence="1">Hydrolase</fullName>
    </submittedName>
</protein>
<gene>
    <name evidence="1" type="ORF">F7732_05125</name>
</gene>